<evidence type="ECO:0000313" key="3">
    <source>
        <dbReference type="Proteomes" id="UP000806528"/>
    </source>
</evidence>
<gene>
    <name evidence="2" type="ORF">IDM40_24810</name>
</gene>
<evidence type="ECO:0000313" key="2">
    <source>
        <dbReference type="EMBL" id="MBE3001890.1"/>
    </source>
</evidence>
<dbReference type="EMBL" id="JADBGI010000030">
    <property type="protein sequence ID" value="MBE3001890.1"/>
    <property type="molecule type" value="Genomic_DNA"/>
</dbReference>
<evidence type="ECO:0000256" key="1">
    <source>
        <dbReference type="SAM" id="MobiDB-lite"/>
    </source>
</evidence>
<accession>A0ABR9PDH8</accession>
<feature type="region of interest" description="Disordered" evidence="1">
    <location>
        <begin position="1"/>
        <end position="42"/>
    </location>
</feature>
<name>A0ABR9PDH8_9ACTN</name>
<reference evidence="2 3" key="1">
    <citation type="submission" date="2020-09" db="EMBL/GenBank/DDBJ databases">
        <title>Diversity and distribution of actinomycetes associated with coral in the coast of Hainan.</title>
        <authorList>
            <person name="Li F."/>
        </authorList>
    </citation>
    <scope>NUCLEOTIDE SEQUENCE [LARGE SCALE GENOMIC DNA]</scope>
    <source>
        <strain evidence="2 3">HNM0947</strain>
    </source>
</reference>
<proteinExistence type="predicted"/>
<dbReference type="Proteomes" id="UP000806528">
    <property type="component" value="Unassembled WGS sequence"/>
</dbReference>
<feature type="compositionally biased region" description="Basic and acidic residues" evidence="1">
    <location>
        <begin position="14"/>
        <end position="40"/>
    </location>
</feature>
<organism evidence="2 3">
    <name type="scientific">Nocardiopsis coralli</name>
    <dbReference type="NCBI Taxonomy" id="2772213"/>
    <lineage>
        <taxon>Bacteria</taxon>
        <taxon>Bacillati</taxon>
        <taxon>Actinomycetota</taxon>
        <taxon>Actinomycetes</taxon>
        <taxon>Streptosporangiales</taxon>
        <taxon>Nocardiopsidaceae</taxon>
        <taxon>Nocardiopsis</taxon>
    </lineage>
</organism>
<keyword evidence="3" id="KW-1185">Reference proteome</keyword>
<comment type="caution">
    <text evidence="2">The sequence shown here is derived from an EMBL/GenBank/DDBJ whole genome shotgun (WGS) entry which is preliminary data.</text>
</comment>
<sequence>MGVAMAHVQTDTVPRPRAETAETPHRGRHERPSAGHDPGGRVDVVPTVIEKAAACAAREVPGVGTARHRAARVRVSGQAVLLSLRIGVRYPEPVRATAALVRESVRSRVEDLTGSRVHHIDIEIVEMVR</sequence>
<protein>
    <submittedName>
        <fullName evidence="2">Asp23/Gls24 family envelope stress response protein</fullName>
    </submittedName>
</protein>